<evidence type="ECO:0000313" key="9">
    <source>
        <dbReference type="EMBL" id="RIV17706.1"/>
    </source>
</evidence>
<evidence type="ECO:0000256" key="1">
    <source>
        <dbReference type="ARBA" id="ARBA00004752"/>
    </source>
</evidence>
<reference evidence="9 10" key="1">
    <citation type="submission" date="2018-08" db="EMBL/GenBank/DDBJ databases">
        <title>Fibrisoma montanum sp. nov., isolated from Danxia mountain soil.</title>
        <authorList>
            <person name="Huang Y."/>
        </authorList>
    </citation>
    <scope>NUCLEOTIDE SEQUENCE [LARGE SCALE GENOMIC DNA]</scope>
    <source>
        <strain evidence="9 10">HYT19</strain>
    </source>
</reference>
<keyword evidence="3" id="KW-0808">Transferase</keyword>
<evidence type="ECO:0000256" key="3">
    <source>
        <dbReference type="ARBA" id="ARBA00022679"/>
    </source>
</evidence>
<name>A0A418LWJ5_9BACT</name>
<organism evidence="9 10">
    <name type="scientific">Fibrisoma montanum</name>
    <dbReference type="NCBI Taxonomy" id="2305895"/>
    <lineage>
        <taxon>Bacteria</taxon>
        <taxon>Pseudomonadati</taxon>
        <taxon>Bacteroidota</taxon>
        <taxon>Cytophagia</taxon>
        <taxon>Cytophagales</taxon>
        <taxon>Spirosomataceae</taxon>
        <taxon>Fibrisoma</taxon>
    </lineage>
</organism>
<dbReference type="EMBL" id="QXED01000016">
    <property type="protein sequence ID" value="RIV17706.1"/>
    <property type="molecule type" value="Genomic_DNA"/>
</dbReference>
<evidence type="ECO:0000256" key="6">
    <source>
        <dbReference type="ARBA" id="ARBA00023316"/>
    </source>
</evidence>
<dbReference type="OrthoDB" id="9778545at2"/>
<dbReference type="GO" id="GO:0009252">
    <property type="term" value="P:peptidoglycan biosynthetic process"/>
    <property type="evidence" value="ECO:0007669"/>
    <property type="project" value="UniProtKB-UniPathway"/>
</dbReference>
<evidence type="ECO:0000313" key="10">
    <source>
        <dbReference type="Proteomes" id="UP000283523"/>
    </source>
</evidence>
<dbReference type="CDD" id="cd16913">
    <property type="entry name" value="YkuD_like"/>
    <property type="match status" value="1"/>
</dbReference>
<protein>
    <recommendedName>
        <fullName evidence="8">L,D-TPase catalytic domain-containing protein</fullName>
    </recommendedName>
</protein>
<keyword evidence="5 7" id="KW-0573">Peptidoglycan synthesis</keyword>
<dbReference type="Proteomes" id="UP000283523">
    <property type="component" value="Unassembled WGS sequence"/>
</dbReference>
<evidence type="ECO:0000256" key="7">
    <source>
        <dbReference type="PROSITE-ProRule" id="PRU01373"/>
    </source>
</evidence>
<dbReference type="GO" id="GO:0071555">
    <property type="term" value="P:cell wall organization"/>
    <property type="evidence" value="ECO:0007669"/>
    <property type="project" value="UniProtKB-UniRule"/>
</dbReference>
<proteinExistence type="inferred from homology"/>
<feature type="active site" description="Nucleophile" evidence="7">
    <location>
        <position position="300"/>
    </location>
</feature>
<dbReference type="Gene3D" id="2.40.440.10">
    <property type="entry name" value="L,D-transpeptidase catalytic domain-like"/>
    <property type="match status" value="1"/>
</dbReference>
<feature type="domain" description="L,D-TPase catalytic" evidence="8">
    <location>
        <begin position="148"/>
        <end position="326"/>
    </location>
</feature>
<accession>A0A418LWJ5</accession>
<evidence type="ECO:0000256" key="5">
    <source>
        <dbReference type="ARBA" id="ARBA00022984"/>
    </source>
</evidence>
<keyword evidence="6 7" id="KW-0961">Cell wall biogenesis/degradation</keyword>
<dbReference type="SUPFAM" id="SSF141523">
    <property type="entry name" value="L,D-transpeptidase catalytic domain-like"/>
    <property type="match status" value="1"/>
</dbReference>
<dbReference type="AlphaFoldDB" id="A0A418LWJ5"/>
<dbReference type="UniPathway" id="UPA00219"/>
<comment type="caution">
    <text evidence="9">The sequence shown here is derived from an EMBL/GenBank/DDBJ whole genome shotgun (WGS) entry which is preliminary data.</text>
</comment>
<dbReference type="PANTHER" id="PTHR41533:SF2">
    <property type="entry name" value="BLR7131 PROTEIN"/>
    <property type="match status" value="1"/>
</dbReference>
<feature type="active site" description="Proton donor/acceptor" evidence="7">
    <location>
        <position position="281"/>
    </location>
</feature>
<evidence type="ECO:0000256" key="4">
    <source>
        <dbReference type="ARBA" id="ARBA00022960"/>
    </source>
</evidence>
<keyword evidence="4 7" id="KW-0133">Cell shape</keyword>
<gene>
    <name evidence="9" type="ORF">DYU11_31175</name>
</gene>
<dbReference type="GO" id="GO:0004180">
    <property type="term" value="F:carboxypeptidase activity"/>
    <property type="evidence" value="ECO:0007669"/>
    <property type="project" value="UniProtKB-ARBA"/>
</dbReference>
<keyword evidence="10" id="KW-1185">Reference proteome</keyword>
<sequence length="373" mass="42608">MRPYLLSFLFVLTHTAGYAQSTDDWNRLRQYAYSIGIDQLCDQPDKTCLTRYVTEIVYGHSPRRIGYQGVAERLDTTRINRLTAQLLAGADWCPLLDSLESHDRAYQQLKAYCLRCLVDDYMADSLTLEQVRETLNTYRWLNRFGYEQRVVVNIPSATLRLIDQRGRTLLRSRVIVGQPRTPTPVFTAMLPSLVMYPFWNVPRSITVGELLPKIRKNPVVVLEQLNMQIVSGSGRIIDPATVDWTVPATSFPYRLRQSTGCDNALGLLKFNVASPYDIYLHDTNARALFGRDNRFLSHGCIRVEKPAELANRLLGYTRFQTGYLTSCPANAQPKPINLPRAVPLLITYNVLDIDEAGAIQVYPDAYHWWRVSL</sequence>
<dbReference type="PROSITE" id="PS52029">
    <property type="entry name" value="LD_TPASE"/>
    <property type="match status" value="1"/>
</dbReference>
<evidence type="ECO:0000256" key="2">
    <source>
        <dbReference type="ARBA" id="ARBA00005992"/>
    </source>
</evidence>
<comment type="similarity">
    <text evidence="2">Belongs to the YkuD family.</text>
</comment>
<dbReference type="PANTHER" id="PTHR41533">
    <property type="entry name" value="L,D-TRANSPEPTIDASE HI_1667-RELATED"/>
    <property type="match status" value="1"/>
</dbReference>
<evidence type="ECO:0000259" key="8">
    <source>
        <dbReference type="PROSITE" id="PS52029"/>
    </source>
</evidence>
<dbReference type="InterPro" id="IPR038063">
    <property type="entry name" value="Transpep_catalytic_dom"/>
</dbReference>
<dbReference type="RefSeq" id="WP_119671672.1">
    <property type="nucleotide sequence ID" value="NZ_QXED01000016.1"/>
</dbReference>
<dbReference type="GO" id="GO:0008360">
    <property type="term" value="P:regulation of cell shape"/>
    <property type="evidence" value="ECO:0007669"/>
    <property type="project" value="UniProtKB-UniRule"/>
</dbReference>
<comment type="pathway">
    <text evidence="1 7">Cell wall biogenesis; peptidoglycan biosynthesis.</text>
</comment>
<dbReference type="Pfam" id="PF03734">
    <property type="entry name" value="YkuD"/>
    <property type="match status" value="1"/>
</dbReference>
<dbReference type="InterPro" id="IPR052905">
    <property type="entry name" value="LD-transpeptidase_YkuD-like"/>
</dbReference>
<dbReference type="InterPro" id="IPR005490">
    <property type="entry name" value="LD_TPept_cat_dom"/>
</dbReference>
<dbReference type="GO" id="GO:0016740">
    <property type="term" value="F:transferase activity"/>
    <property type="evidence" value="ECO:0007669"/>
    <property type="project" value="UniProtKB-KW"/>
</dbReference>